<protein>
    <submittedName>
        <fullName evidence="3">Outer membrane beta-barrel protein</fullName>
    </submittedName>
</protein>
<dbReference type="EMBL" id="BQOB01000001">
    <property type="protein sequence ID" value="GKH79434.1"/>
    <property type="molecule type" value="Genomic_DNA"/>
</dbReference>
<dbReference type="Proteomes" id="UP000294527">
    <property type="component" value="Unassembled WGS sequence"/>
</dbReference>
<proteinExistence type="predicted"/>
<evidence type="ECO:0000313" key="7">
    <source>
        <dbReference type="Proteomes" id="UP000481700"/>
    </source>
</evidence>
<organism evidence="5 6">
    <name type="scientific">Phocaeicola dorei</name>
    <dbReference type="NCBI Taxonomy" id="357276"/>
    <lineage>
        <taxon>Bacteria</taxon>
        <taxon>Pseudomonadati</taxon>
        <taxon>Bacteroidota</taxon>
        <taxon>Bacteroidia</taxon>
        <taxon>Bacteroidales</taxon>
        <taxon>Bacteroidaceae</taxon>
        <taxon>Phocaeicola</taxon>
    </lineage>
</organism>
<name>A0A4R4GEH7_9BACT</name>
<dbReference type="Proteomes" id="UP000481700">
    <property type="component" value="Unassembled WGS sequence"/>
</dbReference>
<dbReference type="EMBL" id="CP046176">
    <property type="protein sequence ID" value="QJR78094.1"/>
    <property type="molecule type" value="Genomic_DNA"/>
</dbReference>
<accession>A0A4R4GEH7</accession>
<dbReference type="AlphaFoldDB" id="A0A4R4GEH7"/>
<feature type="domain" description="Outer membrane protein beta-barrel" evidence="1">
    <location>
        <begin position="368"/>
        <end position="749"/>
    </location>
</feature>
<evidence type="ECO:0000313" key="2">
    <source>
        <dbReference type="EMBL" id="GKH79434.1"/>
    </source>
</evidence>
<gene>
    <name evidence="2" type="ORF">CE91St7_03180</name>
    <name evidence="5" type="ORF">E1I98_18725</name>
    <name evidence="3" type="ORF">F2Z07_21490</name>
    <name evidence="4" type="ORF">GKD17_17800</name>
</gene>
<dbReference type="GeneID" id="93448523"/>
<evidence type="ECO:0000313" key="4">
    <source>
        <dbReference type="EMBL" id="QJR78094.1"/>
    </source>
</evidence>
<sequence>MEKLLYIMLIWVVSTTSIYSQTVAGKIVDESNQPIEFANIVCLSLPDSTFIYGTISDQDGKFTIPENSSKGILRISSVGYATTYKECKDRNIGTILLHSDTQLLGEVVVKGNLPVTRMKGDALVTSVQNSVLAKAGSANDVLGKVPGILKDKDSFEVFGKGTPLIYINGREVRDKSELEQLSSEDIKHVELITNPGARYDATVNAVVRIQTIRRTGDGFGFNLNSSYYQSENVDLVEQADVNYRHNGLDMFAMFRYDKMEFRERTNVHQTLISKKQLDLENQLKYNDNKQWLRGNIGMNYMFDENNSIGIKYSIQGSPRYDSKLYTTSKVSLDGKVFDRLQNFTSSETDNELNHQLNAYYTGRVGNLEIDFNADYYQSGYLQEDITGEESEEQEDRDVHAASDVANNLAAAKLVLSYPVWKGKFSVGGEWTYTHRKDNYLNVENYVPSSNSKMNEMNITAFAEYSRSISIGDFILGARYEQIKFDYYKDDLHIDDQSRSYDNIYPNVSFNTRIGKVKTQISYTVKTQRPSYRLLSNSSLYIDRFSIQQGNPTLKSEITHNLNWIASWKFLQLSLGYQQTKNAIIYWGEPLNPNEYTILLKSINLNKSLPMLNAFISASPHIGIWESRLSLGITKQWLTIDSDGQQLKLNEPRFTGVLSNSFTLPENFLLSLDMQFRSKGDLRNVYFDRFNSYVDISLRKSFLNDALSIEVRGDDLFRQQKSKTLLRSGAYSFSKDHRYDSREFSISLRYRFNTTKSKYKGTGAANDELRRL</sequence>
<dbReference type="Proteomes" id="UP000500949">
    <property type="component" value="Chromosome"/>
</dbReference>
<evidence type="ECO:0000313" key="5">
    <source>
        <dbReference type="EMBL" id="TDA73390.1"/>
    </source>
</evidence>
<evidence type="ECO:0000313" key="6">
    <source>
        <dbReference type="Proteomes" id="UP000294527"/>
    </source>
</evidence>
<dbReference type="EMBL" id="VVZV01000041">
    <property type="protein sequence ID" value="KAA5314170.1"/>
    <property type="molecule type" value="Genomic_DNA"/>
</dbReference>
<reference evidence="2" key="4">
    <citation type="submission" date="2022-01" db="EMBL/GenBank/DDBJ databases">
        <title>Novel bile acid biosynthetic pathways are enriched in the microbiome of centenarians.</title>
        <authorList>
            <person name="Sato Y."/>
            <person name="Atarashi K."/>
            <person name="Plichta R.D."/>
            <person name="Arai Y."/>
            <person name="Sasajima S."/>
            <person name="Kearney M.S."/>
            <person name="Suda W."/>
            <person name="Takeshita K."/>
            <person name="Sasaki T."/>
            <person name="Okamoto S."/>
            <person name="Skelly N.A."/>
            <person name="Okamura Y."/>
            <person name="Vlamakis H."/>
            <person name="Li Y."/>
            <person name="Tanoue T."/>
            <person name="Takei H."/>
            <person name="Nittono H."/>
            <person name="Narushima S."/>
            <person name="Irie J."/>
            <person name="Itoh H."/>
            <person name="Moriya K."/>
            <person name="Sugiura Y."/>
            <person name="Suematsu M."/>
            <person name="Moritoki N."/>
            <person name="Shibata S."/>
            <person name="Littman R.D."/>
            <person name="Fischbach A.M."/>
            <person name="Uwamino Y."/>
            <person name="Inoue T."/>
            <person name="Honda A."/>
            <person name="Hattori M."/>
            <person name="Murai T."/>
            <person name="Xavier J.R."/>
            <person name="Hirose N."/>
            <person name="Honda K."/>
        </authorList>
    </citation>
    <scope>NUCLEOTIDE SEQUENCE</scope>
    <source>
        <strain evidence="2">CE91-St7</strain>
    </source>
</reference>
<evidence type="ECO:0000313" key="8">
    <source>
        <dbReference type="Proteomes" id="UP000500949"/>
    </source>
</evidence>
<dbReference type="RefSeq" id="WP_007831158.1">
    <property type="nucleotide sequence ID" value="NZ_BQOA01000001.1"/>
</dbReference>
<reference evidence="3 7" key="1">
    <citation type="journal article" date="2019" name="Nat. Med.">
        <title>A library of human gut bacterial isolates paired with longitudinal multiomics data enables mechanistic microbiome research.</title>
        <authorList>
            <person name="Poyet M."/>
            <person name="Groussin M."/>
            <person name="Gibbons S.M."/>
            <person name="Avila-Pacheco J."/>
            <person name="Jiang X."/>
            <person name="Kearney S.M."/>
            <person name="Perrotta A.R."/>
            <person name="Berdy B."/>
            <person name="Zhao S."/>
            <person name="Lieberman T.D."/>
            <person name="Swanson P.K."/>
            <person name="Smith M."/>
            <person name="Roesemann S."/>
            <person name="Alexander J.E."/>
            <person name="Rich S.A."/>
            <person name="Livny J."/>
            <person name="Vlamakis H."/>
            <person name="Clish C."/>
            <person name="Bullock K."/>
            <person name="Deik A."/>
            <person name="Scott J."/>
            <person name="Pierce K.A."/>
            <person name="Xavier R.J."/>
            <person name="Alm E.J."/>
        </authorList>
    </citation>
    <scope>NUCLEOTIDE SEQUENCE [LARGE SCALE GENOMIC DNA]</scope>
    <source>
        <strain evidence="3 7">BIOML-A25</strain>
    </source>
</reference>
<dbReference type="Proteomes" id="UP001055104">
    <property type="component" value="Unassembled WGS sequence"/>
</dbReference>
<reference evidence="4 8" key="3">
    <citation type="submission" date="2019-11" db="EMBL/GenBank/DDBJ databases">
        <title>Complete genome sequence of Bacteroides dorei DSM 17855.</title>
        <authorList>
            <person name="Russell J.T."/>
        </authorList>
    </citation>
    <scope>NUCLEOTIDE SEQUENCE [LARGE SCALE GENOMIC DNA]</scope>
    <source>
        <strain evidence="4 8">DSM 17855</strain>
    </source>
</reference>
<dbReference type="Pfam" id="PF13715">
    <property type="entry name" value="CarbopepD_reg_2"/>
    <property type="match status" value="1"/>
</dbReference>
<dbReference type="SUPFAM" id="SSF49464">
    <property type="entry name" value="Carboxypeptidase regulatory domain-like"/>
    <property type="match status" value="1"/>
</dbReference>
<dbReference type="InterPro" id="IPR008969">
    <property type="entry name" value="CarboxyPept-like_regulatory"/>
</dbReference>
<dbReference type="InterPro" id="IPR041700">
    <property type="entry name" value="OMP_b-brl_3"/>
</dbReference>
<reference evidence="5 6" key="2">
    <citation type="journal article" date="2019" name="Nat. Microbiol.">
        <title>Genomic variation and strain-specific functional adaptation in the human gut microbiome during early life.</title>
        <authorList>
            <person name="Vatanen T."/>
            <person name="Plichta D.R."/>
            <person name="Somani J."/>
            <person name="Munch P.C."/>
            <person name="Arthur T.D."/>
            <person name="Hall A.B."/>
            <person name="Rudolf S."/>
            <person name="Oakeley E.J."/>
            <person name="Ke X."/>
            <person name="Young R.A."/>
            <person name="Haiser H.J."/>
            <person name="Kolde R."/>
            <person name="Yassour M."/>
            <person name="Luopajarvi K."/>
            <person name="Siljander H."/>
            <person name="Virtanen S.M."/>
            <person name="Ilonen J."/>
            <person name="Uibo R."/>
            <person name="Tillmann V."/>
            <person name="Mokurov S."/>
            <person name="Dorshakova N."/>
            <person name="Porter J.A."/>
            <person name="McHardy A.C."/>
            <person name="Lahdesmaki H."/>
            <person name="Vlamakis H."/>
            <person name="Huttenhower C."/>
            <person name="Knip M."/>
            <person name="Xavier R.J."/>
        </authorList>
    </citation>
    <scope>NUCLEOTIDE SEQUENCE [LARGE SCALE GENOMIC DNA]</scope>
    <source>
        <strain evidence="5 6">RJX1047</strain>
    </source>
</reference>
<dbReference type="InterPro" id="IPR037066">
    <property type="entry name" value="Plug_dom_sf"/>
</dbReference>
<dbReference type="KEGG" id="bdo:EL88_20550"/>
<evidence type="ECO:0000259" key="1">
    <source>
        <dbReference type="Pfam" id="PF14905"/>
    </source>
</evidence>
<dbReference type="EMBL" id="SLTU01000002">
    <property type="protein sequence ID" value="TDA73390.1"/>
    <property type="molecule type" value="Genomic_DNA"/>
</dbReference>
<dbReference type="Gene3D" id="2.170.130.10">
    <property type="entry name" value="TonB-dependent receptor, plug domain"/>
    <property type="match status" value="1"/>
</dbReference>
<evidence type="ECO:0000313" key="3">
    <source>
        <dbReference type="EMBL" id="KAA5314170.1"/>
    </source>
</evidence>
<dbReference type="Pfam" id="PF14905">
    <property type="entry name" value="OMP_b-brl_3"/>
    <property type="match status" value="1"/>
</dbReference>
<dbReference type="SUPFAM" id="SSF56935">
    <property type="entry name" value="Porins"/>
    <property type="match status" value="1"/>
</dbReference>